<keyword evidence="3" id="KW-0012">Acyltransferase</keyword>
<dbReference type="Gene3D" id="2.160.10.10">
    <property type="entry name" value="Hexapeptide repeat proteins"/>
    <property type="match status" value="1"/>
</dbReference>
<dbReference type="EMBL" id="CZBI01000003">
    <property type="protein sequence ID" value="CUP95117.1"/>
    <property type="molecule type" value="Genomic_DNA"/>
</dbReference>
<dbReference type="SUPFAM" id="SSF51161">
    <property type="entry name" value="Trimeric LpxA-like enzymes"/>
    <property type="match status" value="1"/>
</dbReference>
<evidence type="ECO:0000256" key="1">
    <source>
        <dbReference type="ARBA" id="ARBA00007274"/>
    </source>
</evidence>
<dbReference type="Pfam" id="PF17836">
    <property type="entry name" value="PglD_N"/>
    <property type="match status" value="1"/>
</dbReference>
<accession>A0A174SGQ6</accession>
<protein>
    <submittedName>
        <fullName evidence="3">Sugar O-acyltransferase, sialic acid O-acetyltransferase NeuD family</fullName>
    </submittedName>
</protein>
<sequence length="225" mass="23846">MSDVKNIIYVLGVGHNTPVFIDLAEACGYKVIGLYHYNSERIGEQDHGFDILGSFEDLYEKEDLAGLNFLLTMGDNTIRTEVCKKLCSLGGNVPTLVHPTAIVSRFASISSIGVYIGPFTYIQADTIIDENTVILSGVNISHSNKIGKSCFIAGGVTIGAYTIVEDFVFMGQGTLSISGKVNLIGTHAYIGAGSLVTRDVAPFTVSAGSPAKEIKNGALIDGVSC</sequence>
<keyword evidence="3" id="KW-0808">Transferase</keyword>
<evidence type="ECO:0000259" key="2">
    <source>
        <dbReference type="Pfam" id="PF17836"/>
    </source>
</evidence>
<dbReference type="RefSeq" id="WP_055218744.1">
    <property type="nucleotide sequence ID" value="NZ_CZBI01000003.1"/>
</dbReference>
<dbReference type="InterPro" id="IPR011004">
    <property type="entry name" value="Trimer_LpxA-like_sf"/>
</dbReference>
<gene>
    <name evidence="3" type="ORF">ERS852557_02213</name>
</gene>
<reference evidence="3 4" key="1">
    <citation type="submission" date="2015-09" db="EMBL/GenBank/DDBJ databases">
        <authorList>
            <consortium name="Pathogen Informatics"/>
        </authorList>
    </citation>
    <scope>NUCLEOTIDE SEQUENCE [LARGE SCALE GENOMIC DNA]</scope>
    <source>
        <strain evidence="3 4">2789STDY5834945</strain>
    </source>
</reference>
<dbReference type="PANTHER" id="PTHR43300">
    <property type="entry name" value="ACETYLTRANSFERASE"/>
    <property type="match status" value="1"/>
</dbReference>
<feature type="domain" description="PglD N-terminal" evidence="2">
    <location>
        <begin position="8"/>
        <end position="86"/>
    </location>
</feature>
<dbReference type="PANTHER" id="PTHR43300:SF7">
    <property type="entry name" value="UDP-N-ACETYLBACILLOSAMINE N-ACETYLTRANSFERASE"/>
    <property type="match status" value="1"/>
</dbReference>
<dbReference type="AlphaFoldDB" id="A0A174SGQ6"/>
<evidence type="ECO:0000313" key="4">
    <source>
        <dbReference type="Proteomes" id="UP000095541"/>
    </source>
</evidence>
<comment type="similarity">
    <text evidence="1">Belongs to the transferase hexapeptide repeat family.</text>
</comment>
<proteinExistence type="inferred from homology"/>
<dbReference type="InterPro" id="IPR050179">
    <property type="entry name" value="Trans_hexapeptide_repeat"/>
</dbReference>
<dbReference type="InterPro" id="IPR041561">
    <property type="entry name" value="PglD_N"/>
</dbReference>
<dbReference type="GO" id="GO:0016746">
    <property type="term" value="F:acyltransferase activity"/>
    <property type="evidence" value="ECO:0007669"/>
    <property type="project" value="UniProtKB-KW"/>
</dbReference>
<dbReference type="Gene3D" id="3.40.50.20">
    <property type="match status" value="1"/>
</dbReference>
<dbReference type="Proteomes" id="UP000095541">
    <property type="component" value="Unassembled WGS sequence"/>
</dbReference>
<evidence type="ECO:0000313" key="3">
    <source>
        <dbReference type="EMBL" id="CUP95117.1"/>
    </source>
</evidence>
<organism evidence="3 4">
    <name type="scientific">Bacteroides thetaiotaomicron</name>
    <dbReference type="NCBI Taxonomy" id="818"/>
    <lineage>
        <taxon>Bacteria</taxon>
        <taxon>Pseudomonadati</taxon>
        <taxon>Bacteroidota</taxon>
        <taxon>Bacteroidia</taxon>
        <taxon>Bacteroidales</taxon>
        <taxon>Bacteroidaceae</taxon>
        <taxon>Bacteroides</taxon>
    </lineage>
</organism>
<name>A0A174SGQ6_BACT4</name>